<dbReference type="PANTHER" id="PTHR37483">
    <property type="entry name" value="UPF0125 PROTEIN RATB"/>
    <property type="match status" value="1"/>
</dbReference>
<feature type="region of interest" description="Disordered" evidence="3">
    <location>
        <begin position="84"/>
        <end position="117"/>
    </location>
</feature>
<dbReference type="OrthoDB" id="9796575at2"/>
<sequence length="117" mass="13332">MVTETLSVQVVFALPSDVWRADLQLHPGATVYQALLASGYAQQFPDRPIPALRVGIYGQECSQDRELAQGDRVEIYRPLDFDPMESRRRRAAHRQAFMTKPRNAPRQRKKPRSDAPA</sequence>
<dbReference type="HAMAP" id="MF_00460">
    <property type="entry name" value="UPF0125_RnfH"/>
    <property type="match status" value="1"/>
</dbReference>
<evidence type="ECO:0000256" key="1">
    <source>
        <dbReference type="ARBA" id="ARBA00010645"/>
    </source>
</evidence>
<name>A0A410GAV9_9BURK</name>
<dbReference type="SUPFAM" id="SSF54285">
    <property type="entry name" value="MoaD/ThiS"/>
    <property type="match status" value="1"/>
</dbReference>
<dbReference type="Pfam" id="PF03658">
    <property type="entry name" value="Ub-RnfH"/>
    <property type="match status" value="1"/>
</dbReference>
<protein>
    <recommendedName>
        <fullName evidence="2">UPF0125 protein CKA81_05945</fullName>
    </recommendedName>
</protein>
<dbReference type="KEGG" id="pus:CKA81_05945"/>
<evidence type="ECO:0000313" key="4">
    <source>
        <dbReference type="EMBL" id="QAA93425.1"/>
    </source>
</evidence>
<gene>
    <name evidence="4" type="ORF">CKA81_05945</name>
</gene>
<dbReference type="EMBL" id="CP022987">
    <property type="protein sequence ID" value="QAA93425.1"/>
    <property type="molecule type" value="Genomic_DNA"/>
</dbReference>
<dbReference type="NCBIfam" id="NF002490">
    <property type="entry name" value="PRK01777.1"/>
    <property type="match status" value="1"/>
</dbReference>
<reference evidence="4 5" key="1">
    <citation type="submission" date="2017-08" db="EMBL/GenBank/DDBJ databases">
        <authorList>
            <person name="Park S.-J."/>
            <person name="Kim H."/>
        </authorList>
    </citation>
    <scope>NUCLEOTIDE SEQUENCE [LARGE SCALE GENOMIC DNA]</scope>
    <source>
        <strain evidence="5">ye3</strain>
    </source>
</reference>
<dbReference type="InterPro" id="IPR005346">
    <property type="entry name" value="RnfH"/>
</dbReference>
<comment type="similarity">
    <text evidence="1 2">Belongs to the UPF0125 (RnfH) family.</text>
</comment>
<dbReference type="RefSeq" id="WP_128354469.1">
    <property type="nucleotide sequence ID" value="NZ_CP022987.1"/>
</dbReference>
<dbReference type="AlphaFoldDB" id="A0A410GAV9"/>
<dbReference type="Gene3D" id="3.10.20.280">
    <property type="entry name" value="RnfH-like"/>
    <property type="match status" value="1"/>
</dbReference>
<dbReference type="InterPro" id="IPR016155">
    <property type="entry name" value="Mopterin_synth/thiamin_S_b"/>
</dbReference>
<dbReference type="InterPro" id="IPR037021">
    <property type="entry name" value="RnfH_sf"/>
</dbReference>
<evidence type="ECO:0000256" key="2">
    <source>
        <dbReference type="HAMAP-Rule" id="MF_00460"/>
    </source>
</evidence>
<dbReference type="PANTHER" id="PTHR37483:SF1">
    <property type="entry name" value="UPF0125 PROTEIN RATB"/>
    <property type="match status" value="1"/>
</dbReference>
<accession>A0A410GAV9</accession>
<evidence type="ECO:0000256" key="3">
    <source>
        <dbReference type="SAM" id="MobiDB-lite"/>
    </source>
</evidence>
<dbReference type="Proteomes" id="UP000283474">
    <property type="component" value="Chromosome"/>
</dbReference>
<evidence type="ECO:0000313" key="5">
    <source>
        <dbReference type="Proteomes" id="UP000283474"/>
    </source>
</evidence>
<keyword evidence="5" id="KW-1185">Reference proteome</keyword>
<proteinExistence type="inferred from homology"/>
<organism evidence="4 5">
    <name type="scientific">Pollutimonas thiosulfatoxidans</name>
    <dbReference type="NCBI Taxonomy" id="2028345"/>
    <lineage>
        <taxon>Bacteria</taxon>
        <taxon>Pseudomonadati</taxon>
        <taxon>Pseudomonadota</taxon>
        <taxon>Betaproteobacteria</taxon>
        <taxon>Burkholderiales</taxon>
        <taxon>Alcaligenaceae</taxon>
        <taxon>Pollutimonas</taxon>
    </lineage>
</organism>